<dbReference type="CDD" id="cd00093">
    <property type="entry name" value="HTH_XRE"/>
    <property type="match status" value="1"/>
</dbReference>
<accession>A0ABP8UXA4</accession>
<evidence type="ECO:0000313" key="4">
    <source>
        <dbReference type="Proteomes" id="UP001501442"/>
    </source>
</evidence>
<evidence type="ECO:0000256" key="1">
    <source>
        <dbReference type="SAM" id="MobiDB-lite"/>
    </source>
</evidence>
<protein>
    <submittedName>
        <fullName evidence="3">Helix-turn-helix transcriptional regulator</fullName>
    </submittedName>
</protein>
<reference evidence="4" key="1">
    <citation type="journal article" date="2019" name="Int. J. Syst. Evol. Microbiol.">
        <title>The Global Catalogue of Microorganisms (GCM) 10K type strain sequencing project: providing services to taxonomists for standard genome sequencing and annotation.</title>
        <authorList>
            <consortium name="The Broad Institute Genomics Platform"/>
            <consortium name="The Broad Institute Genome Sequencing Center for Infectious Disease"/>
            <person name="Wu L."/>
            <person name="Ma J."/>
        </authorList>
    </citation>
    <scope>NUCLEOTIDE SEQUENCE [LARGE SCALE GENOMIC DNA]</scope>
    <source>
        <strain evidence="4">JCM 17939</strain>
    </source>
</reference>
<dbReference type="SUPFAM" id="SSF47413">
    <property type="entry name" value="lambda repressor-like DNA-binding domains"/>
    <property type="match status" value="1"/>
</dbReference>
<dbReference type="InterPro" id="IPR010982">
    <property type="entry name" value="Lambda_DNA-bd_dom_sf"/>
</dbReference>
<organism evidence="3 4">
    <name type="scientific">Actinoallomurus vinaceus</name>
    <dbReference type="NCBI Taxonomy" id="1080074"/>
    <lineage>
        <taxon>Bacteria</taxon>
        <taxon>Bacillati</taxon>
        <taxon>Actinomycetota</taxon>
        <taxon>Actinomycetes</taxon>
        <taxon>Streptosporangiales</taxon>
        <taxon>Thermomonosporaceae</taxon>
        <taxon>Actinoallomurus</taxon>
    </lineage>
</organism>
<keyword evidence="4" id="KW-1185">Reference proteome</keyword>
<name>A0ABP8UXA4_9ACTN</name>
<dbReference type="PROSITE" id="PS50943">
    <property type="entry name" value="HTH_CROC1"/>
    <property type="match status" value="1"/>
</dbReference>
<dbReference type="SMART" id="SM00530">
    <property type="entry name" value="HTH_XRE"/>
    <property type="match status" value="1"/>
</dbReference>
<feature type="domain" description="HTH cro/C1-type" evidence="2">
    <location>
        <begin position="32"/>
        <end position="79"/>
    </location>
</feature>
<gene>
    <name evidence="3" type="ORF">GCM10023196_105950</name>
</gene>
<dbReference type="PANTHER" id="PTHR35010">
    <property type="entry name" value="BLL4672 PROTEIN-RELATED"/>
    <property type="match status" value="1"/>
</dbReference>
<evidence type="ECO:0000259" key="2">
    <source>
        <dbReference type="PROSITE" id="PS50943"/>
    </source>
</evidence>
<dbReference type="EMBL" id="BAABHK010000033">
    <property type="protein sequence ID" value="GAA4640447.1"/>
    <property type="molecule type" value="Genomic_DNA"/>
</dbReference>
<evidence type="ECO:0000313" key="3">
    <source>
        <dbReference type="EMBL" id="GAA4640447.1"/>
    </source>
</evidence>
<sequence>MDLGKYLRSRRERLKPADVGLPDHASRRRVPGLRREELAQLAGVSSDYLTRLEQGRCRTASPAVLSALAEALRLDDTERAHLFDLAAHPASHAQRRAPRPEPQEVRPAARRLLDVLDDAHCPAFVLGRRTDILAGNRLAAALVVDFDALPGPERNQARFVFLDPYARDLYADWETVAADTTAMLRMDAGRHPDDPWLQGLVEELSAESAPFRRHWVDQKVHERADGTKGYHHPVVGDLTVTYQAMKLPAVEEQTLYIYTTEPGSASEAALRLLASWTTSRKKGEPAETVDGDPSRSEGAGSLPHR</sequence>
<dbReference type="Pfam" id="PF13560">
    <property type="entry name" value="HTH_31"/>
    <property type="match status" value="1"/>
</dbReference>
<dbReference type="InterPro" id="IPR001387">
    <property type="entry name" value="Cro/C1-type_HTH"/>
</dbReference>
<feature type="region of interest" description="Disordered" evidence="1">
    <location>
        <begin position="276"/>
        <end position="305"/>
    </location>
</feature>
<comment type="caution">
    <text evidence="3">The sequence shown here is derived from an EMBL/GenBank/DDBJ whole genome shotgun (WGS) entry which is preliminary data.</text>
</comment>
<proteinExistence type="predicted"/>
<dbReference type="PANTHER" id="PTHR35010:SF2">
    <property type="entry name" value="BLL4672 PROTEIN"/>
    <property type="match status" value="1"/>
</dbReference>
<dbReference type="Proteomes" id="UP001501442">
    <property type="component" value="Unassembled WGS sequence"/>
</dbReference>
<dbReference type="InterPro" id="IPR041413">
    <property type="entry name" value="MLTR_LBD"/>
</dbReference>
<dbReference type="Gene3D" id="3.30.450.180">
    <property type="match status" value="1"/>
</dbReference>
<dbReference type="Pfam" id="PF17765">
    <property type="entry name" value="MLTR_LBD"/>
    <property type="match status" value="1"/>
</dbReference>
<dbReference type="Gene3D" id="1.10.260.40">
    <property type="entry name" value="lambda repressor-like DNA-binding domains"/>
    <property type="match status" value="1"/>
</dbReference>